<dbReference type="InterPro" id="IPR018584">
    <property type="entry name" value="GT87"/>
</dbReference>
<dbReference type="AlphaFoldDB" id="A0A927JEY3"/>
<protein>
    <submittedName>
        <fullName evidence="10">DUF2029 domain-containing protein</fullName>
    </submittedName>
</protein>
<comment type="subcellular location">
    <subcellularLocation>
        <location evidence="1">Cell membrane</location>
        <topology evidence="1">Multi-pass membrane protein</topology>
    </subcellularLocation>
</comment>
<proteinExistence type="inferred from homology"/>
<feature type="transmembrane region" description="Helical" evidence="9">
    <location>
        <begin position="209"/>
        <end position="228"/>
    </location>
</feature>
<evidence type="ECO:0000256" key="4">
    <source>
        <dbReference type="ARBA" id="ARBA00022692"/>
    </source>
</evidence>
<keyword evidence="3" id="KW-0808">Transferase</keyword>
<evidence type="ECO:0000256" key="2">
    <source>
        <dbReference type="ARBA" id="ARBA00022475"/>
    </source>
</evidence>
<feature type="transmembrane region" description="Helical" evidence="9">
    <location>
        <begin position="343"/>
        <end position="364"/>
    </location>
</feature>
<keyword evidence="4 9" id="KW-0812">Transmembrane</keyword>
<evidence type="ECO:0000256" key="5">
    <source>
        <dbReference type="ARBA" id="ARBA00022989"/>
    </source>
</evidence>
<evidence type="ECO:0000256" key="8">
    <source>
        <dbReference type="SAM" id="MobiDB-lite"/>
    </source>
</evidence>
<keyword evidence="11" id="KW-1185">Reference proteome</keyword>
<evidence type="ECO:0000256" key="6">
    <source>
        <dbReference type="ARBA" id="ARBA00023136"/>
    </source>
</evidence>
<keyword evidence="2" id="KW-1003">Cell membrane</keyword>
<evidence type="ECO:0000313" key="11">
    <source>
        <dbReference type="Proteomes" id="UP000642993"/>
    </source>
</evidence>
<keyword evidence="5 9" id="KW-1133">Transmembrane helix</keyword>
<dbReference type="RefSeq" id="WP_192040352.1">
    <property type="nucleotide sequence ID" value="NZ_JACYWE010000013.1"/>
</dbReference>
<feature type="transmembrane region" description="Helical" evidence="9">
    <location>
        <begin position="75"/>
        <end position="98"/>
    </location>
</feature>
<dbReference type="GO" id="GO:0016758">
    <property type="term" value="F:hexosyltransferase activity"/>
    <property type="evidence" value="ECO:0007669"/>
    <property type="project" value="InterPro"/>
</dbReference>
<feature type="transmembrane region" description="Helical" evidence="9">
    <location>
        <begin position="153"/>
        <end position="171"/>
    </location>
</feature>
<dbReference type="Proteomes" id="UP000642993">
    <property type="component" value="Unassembled WGS sequence"/>
</dbReference>
<dbReference type="EMBL" id="JACYWE010000013">
    <property type="protein sequence ID" value="MBD8507886.1"/>
    <property type="molecule type" value="Genomic_DNA"/>
</dbReference>
<evidence type="ECO:0000256" key="7">
    <source>
        <dbReference type="ARBA" id="ARBA00024033"/>
    </source>
</evidence>
<reference evidence="10" key="1">
    <citation type="submission" date="2020-09" db="EMBL/GenBank/DDBJ databases">
        <title>Hoyosella lacisalsi sp. nov., a halotolerant actinobacterium isolated from soil of Lake Gudzhirganskoe.</title>
        <authorList>
            <person name="Yang Q."/>
            <person name="Guo P.Y."/>
            <person name="Liu S.W."/>
            <person name="Li F.N."/>
            <person name="Sun C.H."/>
        </authorList>
    </citation>
    <scope>NUCLEOTIDE SEQUENCE</scope>
    <source>
        <strain evidence="10">G463</strain>
    </source>
</reference>
<keyword evidence="6 9" id="KW-0472">Membrane</keyword>
<feature type="compositionally biased region" description="Basic and acidic residues" evidence="8">
    <location>
        <begin position="435"/>
        <end position="448"/>
    </location>
</feature>
<evidence type="ECO:0000256" key="3">
    <source>
        <dbReference type="ARBA" id="ARBA00022679"/>
    </source>
</evidence>
<feature type="transmembrane region" description="Helical" evidence="9">
    <location>
        <begin position="390"/>
        <end position="412"/>
    </location>
</feature>
<dbReference type="Pfam" id="PF09594">
    <property type="entry name" value="GT87"/>
    <property type="match status" value="1"/>
</dbReference>
<evidence type="ECO:0000256" key="1">
    <source>
        <dbReference type="ARBA" id="ARBA00004651"/>
    </source>
</evidence>
<organism evidence="10 11">
    <name type="scientific">Lolliginicoccus lacisalsi</name>
    <dbReference type="NCBI Taxonomy" id="2742202"/>
    <lineage>
        <taxon>Bacteria</taxon>
        <taxon>Bacillati</taxon>
        <taxon>Actinomycetota</taxon>
        <taxon>Actinomycetes</taxon>
        <taxon>Mycobacteriales</taxon>
        <taxon>Hoyosellaceae</taxon>
        <taxon>Lolliginicoccus</taxon>
    </lineage>
</organism>
<comment type="caution">
    <text evidence="10">The sequence shown here is derived from an EMBL/GenBank/DDBJ whole genome shotgun (WGS) entry which is preliminary data.</text>
</comment>
<comment type="similarity">
    <text evidence="7">Belongs to the glycosyltransferase 87 family.</text>
</comment>
<sequence>MHGVERGRPSRDFAPPWWIHVVLVAGAIAAVWFHIRVIPISTEHWGLFSNMLDVHVYAGGGLAVLEDRAVYEGPVYWRMAFTYPPFAAVLFTPIAMLGSTELEVAWTVLSALALYATIVLSWKALGYRVSSTLLAAAVPMMIIATLLEPVRTTIWYGQINLMLLLVVVWDLSRAKDSKLRGIGMGLAAGIKLTPGFFLVYLAITRQWRALATAASTIAATIIVAGLIIPRDSLRFWRGTLFESERIGAVDAPSNQSITGALAHVMRTPEPPLWAVALLTALALALGLAAMWLAYRAEEELLAGTIAGLTAATISPFSWGHHWVWFVPLIIVLSHYATISRHRFITWLLPVAAAIPAASWVQSFVDPLQPGGTFYAIGTFMLLPRDPELVILLRSVFPLVFVVVTTCTIVALAGRGRQATAPPDQATAPPPGTEVPPDRTDSPHSKIDA</sequence>
<evidence type="ECO:0000256" key="9">
    <source>
        <dbReference type="SAM" id="Phobius"/>
    </source>
</evidence>
<feature type="transmembrane region" description="Helical" evidence="9">
    <location>
        <begin position="183"/>
        <end position="203"/>
    </location>
</feature>
<feature type="transmembrane region" description="Helical" evidence="9">
    <location>
        <begin position="129"/>
        <end position="147"/>
    </location>
</feature>
<feature type="transmembrane region" description="Helical" evidence="9">
    <location>
        <begin position="17"/>
        <end position="35"/>
    </location>
</feature>
<gene>
    <name evidence="10" type="ORF">HT102_15460</name>
</gene>
<dbReference type="GO" id="GO:0005886">
    <property type="term" value="C:plasma membrane"/>
    <property type="evidence" value="ECO:0007669"/>
    <property type="project" value="UniProtKB-SubCell"/>
</dbReference>
<feature type="transmembrane region" description="Helical" evidence="9">
    <location>
        <begin position="318"/>
        <end position="336"/>
    </location>
</feature>
<feature type="transmembrane region" description="Helical" evidence="9">
    <location>
        <begin position="272"/>
        <end position="294"/>
    </location>
</feature>
<evidence type="ECO:0000313" key="10">
    <source>
        <dbReference type="EMBL" id="MBD8507886.1"/>
    </source>
</evidence>
<feature type="region of interest" description="Disordered" evidence="8">
    <location>
        <begin position="418"/>
        <end position="448"/>
    </location>
</feature>
<feature type="transmembrane region" description="Helical" evidence="9">
    <location>
        <begin position="104"/>
        <end position="122"/>
    </location>
</feature>
<accession>A0A927JEY3</accession>
<name>A0A927JEY3_9ACTN</name>